<dbReference type="EMBL" id="CP002400">
    <property type="protein sequence ID" value="ADU26848.1"/>
    <property type="molecule type" value="Genomic_DNA"/>
</dbReference>
<dbReference type="RefSeq" id="WP_013485203.1">
    <property type="nucleotide sequence ID" value="NC_014828.1"/>
</dbReference>
<dbReference type="AlphaFoldDB" id="E6U681"/>
<organism evidence="4 5">
    <name type="scientific">Ethanoligenens harbinense (strain DSM 18485 / JCM 12961 / CGMCC 1.5033 / YUAN-3)</name>
    <dbReference type="NCBI Taxonomy" id="663278"/>
    <lineage>
        <taxon>Bacteria</taxon>
        <taxon>Bacillati</taxon>
        <taxon>Bacillota</taxon>
        <taxon>Clostridia</taxon>
        <taxon>Eubacteriales</taxon>
        <taxon>Oscillospiraceae</taxon>
        <taxon>Ethanoligenens</taxon>
    </lineage>
</organism>
<dbReference type="PANTHER" id="PTHR10566">
    <property type="entry name" value="CHAPERONE-ACTIVITY OF BC1 COMPLEX CABC1 -RELATED"/>
    <property type="match status" value="1"/>
</dbReference>
<dbReference type="KEGG" id="eha:Ethha_1308"/>
<gene>
    <name evidence="4" type="ordered locus">Ethha_1308</name>
</gene>
<dbReference type="GO" id="GO:0004672">
    <property type="term" value="F:protein kinase activity"/>
    <property type="evidence" value="ECO:0007669"/>
    <property type="project" value="InterPro"/>
</dbReference>
<sequence length="524" mass="58816">MKRERKRDRVRQIIAVFIKHGVTKGLKDPANLRRAFEELGPTFVKIGQVLSTRPDIIPPAYQKEFQKLQDTVEPESFEKIRAAIESSLHRPLESVFPVFDPKAIAAASLAEVHRATLTGGEDVAVKIQRPNAKKTILNDIAILRLLSRFFKIGPLFDVVNVQDVLNELEKNIQLELDFLKEAQNIRQFSRNNRDVRCISAPGVYDACTTETILVMQYIEGIKIKDIATLDAQGYDRQDIGVKLANNYMKQIFEDGFFHADPHPGNILVSGGQIVYVDFGLMGTLDKWTRKRLNDLFRGIAANDVDMMTEAIMRLGIQKSAVDIERLHDEIALFYEKYIAASFDALNIAELSKEMFRICRKNGIVIPKEVTMLGKGLLTMESVLASISPEINMMTISANYGVRQFLHGENVRQQVAEILRNAYQSGSLGVKIPAKLFRLVDKMQAGGFTIKVRDPERDRFLHRVDRMVNRAILCVLISALLIGASILLHTGATGRWNGFSWLGMAGYGCAAVLGIFLLIGILRSN</sequence>
<dbReference type="GO" id="GO:0005524">
    <property type="term" value="F:ATP binding"/>
    <property type="evidence" value="ECO:0007669"/>
    <property type="project" value="InterPro"/>
</dbReference>
<feature type="transmembrane region" description="Helical" evidence="2">
    <location>
        <begin position="466"/>
        <end position="486"/>
    </location>
</feature>
<dbReference type="eggNOG" id="COG0661">
    <property type="taxonomic scope" value="Bacteria"/>
</dbReference>
<keyword evidence="2" id="KW-0812">Transmembrane</keyword>
<feature type="domain" description="Protein kinase" evidence="3">
    <location>
        <begin position="98"/>
        <end position="423"/>
    </location>
</feature>
<dbReference type="InterPro" id="IPR004147">
    <property type="entry name" value="ABC1_dom"/>
</dbReference>
<dbReference type="CDD" id="cd05121">
    <property type="entry name" value="ABC1_ADCK3-like"/>
    <property type="match status" value="1"/>
</dbReference>
<dbReference type="SUPFAM" id="SSF56112">
    <property type="entry name" value="Protein kinase-like (PK-like)"/>
    <property type="match status" value="1"/>
</dbReference>
<dbReference type="HOGENOM" id="CLU_006533_0_2_9"/>
<dbReference type="InterPro" id="IPR000719">
    <property type="entry name" value="Prot_kinase_dom"/>
</dbReference>
<reference evidence="4 5" key="1">
    <citation type="submission" date="2010-12" db="EMBL/GenBank/DDBJ databases">
        <title>Complete sequence of Ethanoligenens harbinense YUAN-3.</title>
        <authorList>
            <person name="Lucas S."/>
            <person name="Copeland A."/>
            <person name="Lapidus A."/>
            <person name="Cheng J.-F."/>
            <person name="Bruce D."/>
            <person name="Goodwin L."/>
            <person name="Pitluck S."/>
            <person name="Chertkov O."/>
            <person name="Misra M."/>
            <person name="Detter J.C."/>
            <person name="Han C."/>
            <person name="Tapia R."/>
            <person name="Land M."/>
            <person name="Hauser L."/>
            <person name="Jeffries C."/>
            <person name="Kyrpides N."/>
            <person name="Ivanova N."/>
            <person name="Mikhailova N."/>
            <person name="Wang A."/>
            <person name="Mouttaki H."/>
            <person name="He Z."/>
            <person name="Zhou J."/>
            <person name="Hemme C.L."/>
            <person name="Woyke T."/>
        </authorList>
    </citation>
    <scope>NUCLEOTIDE SEQUENCE [LARGE SCALE GENOMIC DNA]</scope>
    <source>
        <strain evidence="5">DSM 18485 / JCM 12961 / CGMCC 1.5033 / YUAN-3</strain>
    </source>
</reference>
<keyword evidence="2" id="KW-1133">Transmembrane helix</keyword>
<dbReference type="Pfam" id="PF03109">
    <property type="entry name" value="ABC1"/>
    <property type="match status" value="1"/>
</dbReference>
<accession>E6U681</accession>
<protein>
    <submittedName>
        <fullName evidence="4">ABC-1 domain-containing protein</fullName>
    </submittedName>
</protein>
<dbReference type="PANTHER" id="PTHR10566:SF113">
    <property type="entry name" value="PROTEIN ACTIVITY OF BC1 COMPLEX KINASE 7, CHLOROPLASTIC"/>
    <property type="match status" value="1"/>
</dbReference>
<evidence type="ECO:0000259" key="3">
    <source>
        <dbReference type="PROSITE" id="PS50011"/>
    </source>
</evidence>
<name>E6U681_ETHHY</name>
<keyword evidence="2" id="KW-0472">Membrane</keyword>
<evidence type="ECO:0000313" key="5">
    <source>
        <dbReference type="Proteomes" id="UP000001551"/>
    </source>
</evidence>
<dbReference type="STRING" id="663278.Ethha_1308"/>
<evidence type="ECO:0000256" key="2">
    <source>
        <dbReference type="SAM" id="Phobius"/>
    </source>
</evidence>
<proteinExistence type="inferred from homology"/>
<dbReference type="InterPro" id="IPR050154">
    <property type="entry name" value="UbiB_kinase"/>
</dbReference>
<feature type="transmembrane region" description="Helical" evidence="2">
    <location>
        <begin position="498"/>
        <end position="521"/>
    </location>
</feature>
<dbReference type="Gene3D" id="1.10.510.10">
    <property type="entry name" value="Transferase(Phosphotransferase) domain 1"/>
    <property type="match status" value="1"/>
</dbReference>
<dbReference type="Proteomes" id="UP000001551">
    <property type="component" value="Chromosome"/>
</dbReference>
<evidence type="ECO:0000313" key="4">
    <source>
        <dbReference type="EMBL" id="ADU26848.1"/>
    </source>
</evidence>
<comment type="similarity">
    <text evidence="1">Belongs to the protein kinase superfamily. ADCK protein kinase family.</text>
</comment>
<keyword evidence="5" id="KW-1185">Reference proteome</keyword>
<dbReference type="InterPro" id="IPR011009">
    <property type="entry name" value="Kinase-like_dom_sf"/>
</dbReference>
<evidence type="ECO:0000256" key="1">
    <source>
        <dbReference type="ARBA" id="ARBA00009670"/>
    </source>
</evidence>
<dbReference type="PROSITE" id="PS50011">
    <property type="entry name" value="PROTEIN_KINASE_DOM"/>
    <property type="match status" value="1"/>
</dbReference>